<accession>F2UDF6</accession>
<feature type="compositionally biased region" description="Basic and acidic residues" evidence="1">
    <location>
        <begin position="27"/>
        <end position="42"/>
    </location>
</feature>
<organism evidence="3">
    <name type="scientific">Salpingoeca rosetta (strain ATCC 50818 / BSB-021)</name>
    <dbReference type="NCBI Taxonomy" id="946362"/>
    <lineage>
        <taxon>Eukaryota</taxon>
        <taxon>Choanoflagellata</taxon>
        <taxon>Craspedida</taxon>
        <taxon>Salpingoecidae</taxon>
        <taxon>Salpingoeca</taxon>
    </lineage>
</organism>
<dbReference type="GeneID" id="16073481"/>
<feature type="compositionally biased region" description="Basic and acidic residues" evidence="1">
    <location>
        <begin position="61"/>
        <end position="71"/>
    </location>
</feature>
<dbReference type="AlphaFoldDB" id="F2UDF6"/>
<evidence type="ECO:0000313" key="2">
    <source>
        <dbReference type="EMBL" id="EGD74651.1"/>
    </source>
</evidence>
<dbReference type="KEGG" id="sre:PTSG_06016"/>
<proteinExistence type="predicted"/>
<keyword evidence="3" id="KW-1185">Reference proteome</keyword>
<feature type="compositionally biased region" description="Polar residues" evidence="1">
    <location>
        <begin position="46"/>
        <end position="55"/>
    </location>
</feature>
<dbReference type="Proteomes" id="UP000007799">
    <property type="component" value="Unassembled WGS sequence"/>
</dbReference>
<feature type="region of interest" description="Disordered" evidence="1">
    <location>
        <begin position="1"/>
        <end position="71"/>
    </location>
</feature>
<gene>
    <name evidence="2" type="ORF">PTSG_06016</name>
</gene>
<dbReference type="EMBL" id="GL832969">
    <property type="protein sequence ID" value="EGD74651.1"/>
    <property type="molecule type" value="Genomic_DNA"/>
</dbReference>
<evidence type="ECO:0000256" key="1">
    <source>
        <dbReference type="SAM" id="MobiDB-lite"/>
    </source>
</evidence>
<dbReference type="RefSeq" id="XP_004992908.1">
    <property type="nucleotide sequence ID" value="XM_004992851.1"/>
</dbReference>
<dbReference type="InParanoid" id="F2UDF6"/>
<evidence type="ECO:0000313" key="3">
    <source>
        <dbReference type="Proteomes" id="UP000007799"/>
    </source>
</evidence>
<protein>
    <submittedName>
        <fullName evidence="2">Uncharacterized protein</fullName>
    </submittedName>
</protein>
<reference evidence="2" key="1">
    <citation type="submission" date="2009-08" db="EMBL/GenBank/DDBJ databases">
        <title>Annotation of Salpingoeca rosetta.</title>
        <authorList>
            <consortium name="The Broad Institute Genome Sequencing Platform"/>
            <person name="Russ C."/>
            <person name="Cuomo C."/>
            <person name="Burger G."/>
            <person name="Gray M.W."/>
            <person name="Holland P.W.H."/>
            <person name="King N."/>
            <person name="Lang F.B.F."/>
            <person name="Roger A.J."/>
            <person name="Ruiz-Trillo I."/>
            <person name="Young S.K."/>
            <person name="Zeng Q."/>
            <person name="Gargeya S."/>
            <person name="Alvarado L."/>
            <person name="Berlin A."/>
            <person name="Chapman S.B."/>
            <person name="Chen Z."/>
            <person name="Freedman E."/>
            <person name="Gellesch M."/>
            <person name="Goldberg J."/>
            <person name="Griggs A."/>
            <person name="Gujja S."/>
            <person name="Heilman E."/>
            <person name="Heiman D."/>
            <person name="Howarth C."/>
            <person name="Mehta T."/>
            <person name="Neiman D."/>
            <person name="Pearson M."/>
            <person name="Roberts A."/>
            <person name="Saif S."/>
            <person name="Shea T."/>
            <person name="Shenoy N."/>
            <person name="Sisk P."/>
            <person name="Stolte C."/>
            <person name="Sykes S."/>
            <person name="White J."/>
            <person name="Yandava C."/>
            <person name="Haas B."/>
            <person name="Nusbaum C."/>
            <person name="Birren B."/>
        </authorList>
    </citation>
    <scope>NUCLEOTIDE SEQUENCE [LARGE SCALE GENOMIC DNA]</scope>
    <source>
        <strain evidence="2">ATCC 50818</strain>
    </source>
</reference>
<sequence>MASLSEAARRQSEIAWPASNHVPMLQEDSKQRALVTEKRHEPASAQLAQSHSGAPTHSHYHYHDPRTTTIN</sequence>
<name>F2UDF6_SALR5</name>